<sequence>MTTDKKPYGTNDNSYISAGELEGITTLVDGFYSYMDKQNHAQKIRDMHPENLDNSKEKLTLFLSGWLGGPKLYQAKHGQISIPQFHKPFDVGESERDAWLSCMKMAINDQDYTDTFKTYLLEQLAVPAERIRMVCENNK</sequence>
<name>A0A3B0WJL3_9ZZZZ</name>
<dbReference type="Pfam" id="PF01152">
    <property type="entry name" value="Bac_globin"/>
    <property type="match status" value="1"/>
</dbReference>
<dbReference type="GO" id="GO:0020037">
    <property type="term" value="F:heme binding"/>
    <property type="evidence" value="ECO:0007669"/>
    <property type="project" value="InterPro"/>
</dbReference>
<evidence type="ECO:0000256" key="5">
    <source>
        <dbReference type="ARBA" id="ARBA00034496"/>
    </source>
</evidence>
<keyword evidence="3" id="KW-0479">Metal-binding</keyword>
<dbReference type="InterPro" id="IPR044203">
    <property type="entry name" value="GlbO/GLB3-like"/>
</dbReference>
<dbReference type="Gene3D" id="1.10.490.10">
    <property type="entry name" value="Globins"/>
    <property type="match status" value="1"/>
</dbReference>
<gene>
    <name evidence="6" type="ORF">MNBD_GAMMA07-949</name>
</gene>
<dbReference type="AlphaFoldDB" id="A0A3B0WJL3"/>
<reference evidence="6" key="1">
    <citation type="submission" date="2018-06" db="EMBL/GenBank/DDBJ databases">
        <authorList>
            <person name="Zhirakovskaya E."/>
        </authorList>
    </citation>
    <scope>NUCLEOTIDE SEQUENCE</scope>
</reference>
<dbReference type="GO" id="GO:0046872">
    <property type="term" value="F:metal ion binding"/>
    <property type="evidence" value="ECO:0007669"/>
    <property type="project" value="UniProtKB-KW"/>
</dbReference>
<keyword evidence="1" id="KW-0813">Transport</keyword>
<dbReference type="InterPro" id="IPR009050">
    <property type="entry name" value="Globin-like_sf"/>
</dbReference>
<keyword evidence="4" id="KW-0408">Iron</keyword>
<evidence type="ECO:0000256" key="1">
    <source>
        <dbReference type="ARBA" id="ARBA00022448"/>
    </source>
</evidence>
<dbReference type="SUPFAM" id="SSF46458">
    <property type="entry name" value="Globin-like"/>
    <property type="match status" value="1"/>
</dbReference>
<comment type="similarity">
    <text evidence="5">Belongs to the truncated hemoglobin family. Group II subfamily.</text>
</comment>
<dbReference type="EMBL" id="UOFF01000166">
    <property type="protein sequence ID" value="VAW56045.1"/>
    <property type="molecule type" value="Genomic_DNA"/>
</dbReference>
<dbReference type="PANTHER" id="PTHR47366">
    <property type="entry name" value="TWO-ON-TWO HEMOGLOBIN-3"/>
    <property type="match status" value="1"/>
</dbReference>
<dbReference type="PANTHER" id="PTHR47366:SF1">
    <property type="entry name" value="TWO-ON-TWO HEMOGLOBIN-3"/>
    <property type="match status" value="1"/>
</dbReference>
<dbReference type="InterPro" id="IPR001486">
    <property type="entry name" value="Hemoglobin_trunc"/>
</dbReference>
<proteinExistence type="inferred from homology"/>
<protein>
    <submittedName>
        <fullName evidence="6">Hemoglobin-like protein HbO</fullName>
    </submittedName>
</protein>
<dbReference type="GO" id="GO:0019825">
    <property type="term" value="F:oxygen binding"/>
    <property type="evidence" value="ECO:0007669"/>
    <property type="project" value="InterPro"/>
</dbReference>
<accession>A0A3B0WJL3</accession>
<dbReference type="CDD" id="cd14773">
    <property type="entry name" value="TrHb2_PhHbO-like_O"/>
    <property type="match status" value="1"/>
</dbReference>
<keyword evidence="2" id="KW-0349">Heme</keyword>
<evidence type="ECO:0000313" key="6">
    <source>
        <dbReference type="EMBL" id="VAW56045.1"/>
    </source>
</evidence>
<organism evidence="6">
    <name type="scientific">hydrothermal vent metagenome</name>
    <dbReference type="NCBI Taxonomy" id="652676"/>
    <lineage>
        <taxon>unclassified sequences</taxon>
        <taxon>metagenomes</taxon>
        <taxon>ecological metagenomes</taxon>
    </lineage>
</organism>
<evidence type="ECO:0000256" key="4">
    <source>
        <dbReference type="ARBA" id="ARBA00023004"/>
    </source>
</evidence>
<evidence type="ECO:0000256" key="3">
    <source>
        <dbReference type="ARBA" id="ARBA00022723"/>
    </source>
</evidence>
<dbReference type="InterPro" id="IPR012292">
    <property type="entry name" value="Globin/Proto"/>
</dbReference>
<evidence type="ECO:0000256" key="2">
    <source>
        <dbReference type="ARBA" id="ARBA00022617"/>
    </source>
</evidence>
<dbReference type="GO" id="GO:0005344">
    <property type="term" value="F:oxygen carrier activity"/>
    <property type="evidence" value="ECO:0007669"/>
    <property type="project" value="InterPro"/>
</dbReference>